<dbReference type="RefSeq" id="WP_116342875.1">
    <property type="nucleotide sequence ID" value="NZ_OFSP01000078.1"/>
</dbReference>
<comment type="caution">
    <text evidence="1">The sequence shown here is derived from an EMBL/GenBank/DDBJ whole genome shotgun (WGS) entry which is preliminary data.</text>
</comment>
<dbReference type="AlphaFoldDB" id="A0A375CQ97"/>
<evidence type="ECO:0000313" key="2">
    <source>
        <dbReference type="Proteomes" id="UP000256297"/>
    </source>
</evidence>
<accession>A0A375CQ97</accession>
<dbReference type="Proteomes" id="UP000256297">
    <property type="component" value="Unassembled WGS sequence"/>
</dbReference>
<evidence type="ECO:0000313" key="1">
    <source>
        <dbReference type="EMBL" id="SOY77584.1"/>
    </source>
</evidence>
<organism evidence="1 2">
    <name type="scientific">Cupriavidus taiwanensis</name>
    <dbReference type="NCBI Taxonomy" id="164546"/>
    <lineage>
        <taxon>Bacteria</taxon>
        <taxon>Pseudomonadati</taxon>
        <taxon>Pseudomonadota</taxon>
        <taxon>Betaproteobacteria</taxon>
        <taxon>Burkholderiales</taxon>
        <taxon>Burkholderiaceae</taxon>
        <taxon>Cupriavidus</taxon>
    </lineage>
</organism>
<dbReference type="EMBL" id="OFSP01000078">
    <property type="protein sequence ID" value="SOY77584.1"/>
    <property type="molecule type" value="Genomic_DNA"/>
</dbReference>
<sequence length="99" mass="10895">MPLFNIELVYRAVIQADDAEAALSAARRERRDIEGDCAEPRYDLAGQVRAPADLKDGWTESDTPYGGDGATTIGQLLLAAQWQPERDTRTIDMFEGIPA</sequence>
<protein>
    <submittedName>
        <fullName evidence="1">Uncharacterized protein</fullName>
    </submittedName>
</protein>
<name>A0A375CQ97_9BURK</name>
<reference evidence="2" key="1">
    <citation type="submission" date="2018-01" db="EMBL/GenBank/DDBJ databases">
        <authorList>
            <person name="Gaut B.S."/>
            <person name="Morton B.R."/>
            <person name="Clegg M.T."/>
            <person name="Duvall M.R."/>
        </authorList>
    </citation>
    <scope>NUCLEOTIDE SEQUENCE [LARGE SCALE GENOMIC DNA]</scope>
</reference>
<gene>
    <name evidence="1" type="ORF">CBM2589_U10098</name>
</gene>
<proteinExistence type="predicted"/>